<evidence type="ECO:0000313" key="2">
    <source>
        <dbReference type="EMBL" id="MPL79758.1"/>
    </source>
</evidence>
<gene>
    <name evidence="2" type="ORF">SDC9_25642</name>
</gene>
<reference evidence="2" key="1">
    <citation type="submission" date="2019-08" db="EMBL/GenBank/DDBJ databases">
        <authorList>
            <person name="Kucharzyk K."/>
            <person name="Murdoch R.W."/>
            <person name="Higgins S."/>
            <person name="Loffler F."/>
        </authorList>
    </citation>
    <scope>NUCLEOTIDE SEQUENCE</scope>
</reference>
<proteinExistence type="predicted"/>
<evidence type="ECO:0000259" key="1">
    <source>
        <dbReference type="Pfam" id="PF06902"/>
    </source>
</evidence>
<comment type="caution">
    <text evidence="2">The sequence shown here is derived from an EMBL/GenBank/DDBJ whole genome shotgun (WGS) entry which is preliminary data.</text>
</comment>
<sequence length="83" mass="9570">MSVRSKIKDRDIVRRYTNGEVTIVWQPNKCCASGICVKNNPEVFKPSKRPWIQPENSTTEKIIETVKLCPSEALTYNMNNEKL</sequence>
<dbReference type="InterPro" id="IPR010693">
    <property type="entry name" value="Divergent_4Fe-4S_mono-cluster"/>
</dbReference>
<name>A0A644UL51_9ZZZZ</name>
<organism evidence="2">
    <name type="scientific">bioreactor metagenome</name>
    <dbReference type="NCBI Taxonomy" id="1076179"/>
    <lineage>
        <taxon>unclassified sequences</taxon>
        <taxon>metagenomes</taxon>
        <taxon>ecological metagenomes</taxon>
    </lineage>
</organism>
<dbReference type="EMBL" id="VSSQ01000130">
    <property type="protein sequence ID" value="MPL79758.1"/>
    <property type="molecule type" value="Genomic_DNA"/>
</dbReference>
<dbReference type="AlphaFoldDB" id="A0A644UL51"/>
<protein>
    <recommendedName>
        <fullName evidence="1">Divergent 4Fe-4S mono-cluster domain-containing protein</fullName>
    </recommendedName>
</protein>
<accession>A0A644UL51</accession>
<dbReference type="Pfam" id="PF06902">
    <property type="entry name" value="Fer4_19"/>
    <property type="match status" value="1"/>
</dbReference>
<feature type="domain" description="Divergent 4Fe-4S mono-cluster" evidence="1">
    <location>
        <begin position="16"/>
        <end position="77"/>
    </location>
</feature>
<dbReference type="Gene3D" id="3.30.70.20">
    <property type="match status" value="1"/>
</dbReference>